<evidence type="ECO:0000256" key="3">
    <source>
        <dbReference type="ARBA" id="ARBA00022729"/>
    </source>
</evidence>
<keyword evidence="2" id="KW-0813">Transport</keyword>
<evidence type="ECO:0000256" key="1">
    <source>
        <dbReference type="ARBA" id="ARBA00009023"/>
    </source>
</evidence>
<keyword evidence="4" id="KW-0675">Receptor</keyword>
<accession>A0A6J7WKL0</accession>
<dbReference type="PANTHER" id="PTHR33376">
    <property type="match status" value="1"/>
</dbReference>
<dbReference type="NCBIfam" id="NF037995">
    <property type="entry name" value="TRAP_S1"/>
    <property type="match status" value="1"/>
</dbReference>
<comment type="similarity">
    <text evidence="1">Belongs to the bacterial solute-binding protein 7 family.</text>
</comment>
<reference evidence="4" key="1">
    <citation type="submission" date="2020-05" db="EMBL/GenBank/DDBJ databases">
        <authorList>
            <person name="Chiriac C."/>
            <person name="Salcher M."/>
            <person name="Ghai R."/>
            <person name="Kavagutti S V."/>
        </authorList>
    </citation>
    <scope>NUCLEOTIDE SEQUENCE</scope>
</reference>
<dbReference type="GO" id="GO:0055085">
    <property type="term" value="P:transmembrane transport"/>
    <property type="evidence" value="ECO:0007669"/>
    <property type="project" value="InterPro"/>
</dbReference>
<dbReference type="Pfam" id="PF03480">
    <property type="entry name" value="DctP"/>
    <property type="match status" value="1"/>
</dbReference>
<dbReference type="InterPro" id="IPR018389">
    <property type="entry name" value="DctP_fam"/>
</dbReference>
<dbReference type="EMBL" id="LR798243">
    <property type="protein sequence ID" value="CAB5215089.1"/>
    <property type="molecule type" value="Genomic_DNA"/>
</dbReference>
<evidence type="ECO:0000313" key="4">
    <source>
        <dbReference type="EMBL" id="CAB5215089.1"/>
    </source>
</evidence>
<keyword evidence="3" id="KW-0732">Signal</keyword>
<dbReference type="Gene3D" id="3.40.190.170">
    <property type="entry name" value="Bacterial extracellular solute-binding protein, family 7"/>
    <property type="match status" value="1"/>
</dbReference>
<dbReference type="InterPro" id="IPR038404">
    <property type="entry name" value="TRAP_DctP_sf"/>
</dbReference>
<protein>
    <submittedName>
        <fullName evidence="4">TRAP transporter solute receptor DctP/TeaA</fullName>
    </submittedName>
</protein>
<name>A0A6J7WKL0_9CAUD</name>
<proteinExistence type="inferred from homology"/>
<sequence>MKIRTNRNPVAQETFKALGVEQPYVCEIEDLAKHIKAGDCDAGEGVYSRVYPLGQNEVTESVIDSKHSLFLTTMIMRDDFWQQLSPEVRAVIKDAAIKAGRKEREATIADGEEARERLLAEGVNIHDLTPEEKADWEAKTQVVYEKFEPTFTPGLIDRIKHS</sequence>
<dbReference type="PANTHER" id="PTHR33376:SF7">
    <property type="entry name" value="C4-DICARBOXYLATE-BINDING PROTEIN DCTB"/>
    <property type="match status" value="1"/>
</dbReference>
<organism evidence="4">
    <name type="scientific">uncultured Caudovirales phage</name>
    <dbReference type="NCBI Taxonomy" id="2100421"/>
    <lineage>
        <taxon>Viruses</taxon>
        <taxon>Duplodnaviria</taxon>
        <taxon>Heunggongvirae</taxon>
        <taxon>Uroviricota</taxon>
        <taxon>Caudoviricetes</taxon>
        <taxon>Peduoviridae</taxon>
        <taxon>Maltschvirus</taxon>
        <taxon>Maltschvirus maltsch</taxon>
    </lineage>
</organism>
<evidence type="ECO:0000256" key="2">
    <source>
        <dbReference type="ARBA" id="ARBA00022448"/>
    </source>
</evidence>
<gene>
    <name evidence="4" type="ORF">UFOVP190_388</name>
</gene>